<evidence type="ECO:0000313" key="3">
    <source>
        <dbReference type="Proteomes" id="UP000029964"/>
    </source>
</evidence>
<evidence type="ECO:0000256" key="1">
    <source>
        <dbReference type="SAM" id="MobiDB-lite"/>
    </source>
</evidence>
<evidence type="ECO:0000313" key="2">
    <source>
        <dbReference type="EMBL" id="KFH46130.1"/>
    </source>
</evidence>
<dbReference type="Proteomes" id="UP000029964">
    <property type="component" value="Unassembled WGS sequence"/>
</dbReference>
<dbReference type="OrthoDB" id="5404323at2759"/>
<dbReference type="HOGENOM" id="CLU_021587_0_1_1"/>
<sequence>MAMFLHAGAGLHGHEYSSRTAHSTSHSHSQAQAQAQPSPASRPLPLLRSALRPRTFTDAADPRLAADPPTGLDTSLAARRTFSDPVSPLTPRRPVSDIVSRRDLAVRFQDPPMAGTPSVTTVPSDDEESVAGSDLSDHTDASSRRRRRKRSPRKTTRFALGHPAPRLLTKQRRLVQFRPRLLLQLQQVYDHRPIPAFDILPSSTVAGTVIIPRLAKRFPRIFRAKPNLCPDDLLVVRSEDYLCGLDGGDGREEGVDDRELVAVVSPLPDSGGSDAEIIMGDGSIWMTSHMPNGSYEFTRVDDGGIKTTARWVRKPYRPSKQASISTETSPSPSPSPTEKRWTFSIIDPTTRRHPIMGVLTPQELAVYDTYSTMSASSGIRPPTRPFSANLSSTGGATSPAPNQTRGERSTEVVPEEYRQLMTVTASWIALRHEGWPASSKPKLAATTSCRYSSSGSYAERRRTFPMAGTQTPLTSSSASRTSAEKSGLTSTLPAEVTMSERRKSTGATFLRSRRLGTDTLTQPPEDVNPVDGLEKDGPADSKEDEETHTCRLKMRRWTQKLFHRKSYKTG</sequence>
<feature type="region of interest" description="Disordered" evidence="1">
    <location>
        <begin position="438"/>
        <end position="548"/>
    </location>
</feature>
<proteinExistence type="predicted"/>
<reference evidence="3" key="1">
    <citation type="journal article" date="2014" name="Genome Announc.">
        <title>Genome sequence and annotation of Acremonium chrysogenum, producer of the beta-lactam antibiotic cephalosporin C.</title>
        <authorList>
            <person name="Terfehr D."/>
            <person name="Dahlmann T.A."/>
            <person name="Specht T."/>
            <person name="Zadra I."/>
            <person name="Kuernsteiner H."/>
            <person name="Kueck U."/>
        </authorList>
    </citation>
    <scope>NUCLEOTIDE SEQUENCE [LARGE SCALE GENOMIC DNA]</scope>
    <source>
        <strain evidence="3">ATCC 11550 / CBS 779.69 / DSM 880 / IAM 14645 / JCM 23072 / IMI 49137</strain>
    </source>
</reference>
<feature type="region of interest" description="Disordered" evidence="1">
    <location>
        <begin position="15"/>
        <end position="158"/>
    </location>
</feature>
<feature type="compositionally biased region" description="Polar residues" evidence="1">
    <location>
        <begin position="445"/>
        <end position="456"/>
    </location>
</feature>
<feature type="region of interest" description="Disordered" evidence="1">
    <location>
        <begin position="316"/>
        <end position="340"/>
    </location>
</feature>
<feature type="compositionally biased region" description="Basic and acidic residues" evidence="1">
    <location>
        <begin position="532"/>
        <end position="548"/>
    </location>
</feature>
<feature type="compositionally biased region" description="Low complexity" evidence="1">
    <location>
        <begin position="18"/>
        <end position="69"/>
    </location>
</feature>
<feature type="compositionally biased region" description="Polar residues" evidence="1">
    <location>
        <begin position="386"/>
        <end position="404"/>
    </location>
</feature>
<organism evidence="2 3">
    <name type="scientific">Hapsidospora chrysogenum (strain ATCC 11550 / CBS 779.69 / DSM 880 / IAM 14645 / JCM 23072 / IMI 49137)</name>
    <name type="common">Acremonium chrysogenum</name>
    <dbReference type="NCBI Taxonomy" id="857340"/>
    <lineage>
        <taxon>Eukaryota</taxon>
        <taxon>Fungi</taxon>
        <taxon>Dikarya</taxon>
        <taxon>Ascomycota</taxon>
        <taxon>Pezizomycotina</taxon>
        <taxon>Sordariomycetes</taxon>
        <taxon>Hypocreomycetidae</taxon>
        <taxon>Hypocreales</taxon>
        <taxon>Bionectriaceae</taxon>
        <taxon>Hapsidospora</taxon>
    </lineage>
</organism>
<dbReference type="AlphaFoldDB" id="A0A086T9U8"/>
<accession>A0A086T9U8</accession>
<dbReference type="EMBL" id="JPKY01000023">
    <property type="protein sequence ID" value="KFH46130.1"/>
    <property type="molecule type" value="Genomic_DNA"/>
</dbReference>
<dbReference type="STRING" id="857340.A0A086T9U8"/>
<feature type="compositionally biased region" description="Basic residues" evidence="1">
    <location>
        <begin position="144"/>
        <end position="156"/>
    </location>
</feature>
<comment type="caution">
    <text evidence="2">The sequence shown here is derived from an EMBL/GenBank/DDBJ whole genome shotgun (WGS) entry which is preliminary data.</text>
</comment>
<keyword evidence="3" id="KW-1185">Reference proteome</keyword>
<feature type="region of interest" description="Disordered" evidence="1">
    <location>
        <begin position="375"/>
        <end position="413"/>
    </location>
</feature>
<protein>
    <submittedName>
        <fullName evidence="2">Uncharacterized protein</fullName>
    </submittedName>
</protein>
<name>A0A086T9U8_HAPC1</name>
<gene>
    <name evidence="2" type="ORF">ACRE_030890</name>
</gene>